<dbReference type="InterPro" id="IPR016883">
    <property type="entry name" value="UCP028431"/>
</dbReference>
<keyword evidence="1" id="KW-0732">Signal</keyword>
<evidence type="ECO:0000313" key="4">
    <source>
        <dbReference type="Proteomes" id="UP001156613"/>
    </source>
</evidence>
<dbReference type="InterPro" id="IPR019282">
    <property type="entry name" value="Glycoamylase-like_cons_dom"/>
</dbReference>
<sequence length="507" mass="56513">MQPAPGNRFLSTARRAGQKFCASSSRLLRTGAAAGVVHLALSSGAALAANTVVAQLNKPASLTKADQAFVEDLEHRTFRWFWDTANPKNGLVPDRSPLPNGAASIASVGFGLTAYGIGAERGYVTRDQAVDRTLTTLRFLISLPQNDKVSGAAGYKGFFYHFLDPNTGLRVADWSELSSVDTTLLMGGVLFAQSYYDQDNAKEKEIRDIADRLYRRIDWTWMKAHGPWLSMGWSPPNNFITTDWKGYNEGLIIYLLAIASPTHPLPADTWKTWTATYDGQWGDFQGHQLLNFAPMFGHQYSESWIDFRGIQDDFNRKHHDDYFQNGREAVYAQRAYAQANPGDWKDYGANIWGLTACDGPGDAHQDYDGKPRHYLAYSARGAGRDYILDDGTIAPTAAGGSIAFAPEIALPALEEMQKRYGNRIYNQYGFLDSFNPSFKDKNDYWVDGQQLGIDQGPILLMLENWRSGFVWDVMKKNPYLRDGLQRAGFQGGWLSEKTASSGSDRPL</sequence>
<dbReference type="Pfam" id="PF10091">
    <property type="entry name" value="Glycoamylase"/>
    <property type="match status" value="1"/>
</dbReference>
<dbReference type="Gene3D" id="1.50.10.140">
    <property type="match status" value="1"/>
</dbReference>
<organism evidence="3 4">
    <name type="scientific">Gluconobacter japonicus</name>
    <dbReference type="NCBI Taxonomy" id="376620"/>
    <lineage>
        <taxon>Bacteria</taxon>
        <taxon>Pseudomonadati</taxon>
        <taxon>Pseudomonadota</taxon>
        <taxon>Alphaproteobacteria</taxon>
        <taxon>Acetobacterales</taxon>
        <taxon>Acetobacteraceae</taxon>
        <taxon>Gluconobacter</taxon>
    </lineage>
</organism>
<dbReference type="EMBL" id="BSNT01000070">
    <property type="protein sequence ID" value="GLQ60458.1"/>
    <property type="molecule type" value="Genomic_DNA"/>
</dbReference>
<comment type="caution">
    <text evidence="3">The sequence shown here is derived from an EMBL/GenBank/DDBJ whole genome shotgun (WGS) entry which is preliminary data.</text>
</comment>
<feature type="domain" description="Glycoamylase-like" evidence="2">
    <location>
        <begin position="243"/>
        <end position="478"/>
    </location>
</feature>
<dbReference type="PIRSF" id="PIRSF028431">
    <property type="entry name" value="UCP028431"/>
    <property type="match status" value="1"/>
</dbReference>
<evidence type="ECO:0000313" key="3">
    <source>
        <dbReference type="EMBL" id="GLQ60458.1"/>
    </source>
</evidence>
<feature type="signal peptide" evidence="1">
    <location>
        <begin position="1"/>
        <end position="48"/>
    </location>
</feature>
<evidence type="ECO:0000256" key="1">
    <source>
        <dbReference type="SAM" id="SignalP"/>
    </source>
</evidence>
<dbReference type="Proteomes" id="UP001156613">
    <property type="component" value="Unassembled WGS sequence"/>
</dbReference>
<evidence type="ECO:0000259" key="2">
    <source>
        <dbReference type="Pfam" id="PF10091"/>
    </source>
</evidence>
<name>A0ABQ5WL64_GLUJA</name>
<accession>A0ABQ5WL64</accession>
<protein>
    <recommendedName>
        <fullName evidence="2">Glycoamylase-like domain-containing protein</fullName>
    </recommendedName>
</protein>
<keyword evidence="4" id="KW-1185">Reference proteome</keyword>
<gene>
    <name evidence="3" type="ORF">GCM10010937_22610</name>
</gene>
<feature type="chain" id="PRO_5047483396" description="Glycoamylase-like domain-containing protein" evidence="1">
    <location>
        <begin position="49"/>
        <end position="507"/>
    </location>
</feature>
<reference evidence="4" key="1">
    <citation type="journal article" date="2019" name="Int. J. Syst. Evol. Microbiol.">
        <title>The Global Catalogue of Microorganisms (GCM) 10K type strain sequencing project: providing services to taxonomists for standard genome sequencing and annotation.</title>
        <authorList>
            <consortium name="The Broad Institute Genomics Platform"/>
            <consortium name="The Broad Institute Genome Sequencing Center for Infectious Disease"/>
            <person name="Wu L."/>
            <person name="Ma J."/>
        </authorList>
    </citation>
    <scope>NUCLEOTIDE SEQUENCE [LARGE SCALE GENOMIC DNA]</scope>
    <source>
        <strain evidence="4">NBRC 3271</strain>
    </source>
</reference>
<proteinExistence type="predicted"/>